<name>A0A9K3DLH7_HELAN</name>
<evidence type="ECO:0000313" key="1">
    <source>
        <dbReference type="EMBL" id="KAF5757501.1"/>
    </source>
</evidence>
<gene>
    <name evidence="1" type="ORF">HanXRQr2_Chr17g0827491</name>
</gene>
<proteinExistence type="predicted"/>
<dbReference type="EMBL" id="MNCJ02000332">
    <property type="protein sequence ID" value="KAF5757501.1"/>
    <property type="molecule type" value="Genomic_DNA"/>
</dbReference>
<dbReference type="Proteomes" id="UP000215914">
    <property type="component" value="Unassembled WGS sequence"/>
</dbReference>
<accession>A0A9K3DLH7</accession>
<dbReference type="Gramene" id="mRNA:HanXRQr2_Chr17g0827491">
    <property type="protein sequence ID" value="mRNA:HanXRQr2_Chr17g0827491"/>
    <property type="gene ID" value="HanXRQr2_Chr17g0827491"/>
</dbReference>
<organism evidence="1 2">
    <name type="scientific">Helianthus annuus</name>
    <name type="common">Common sunflower</name>
    <dbReference type="NCBI Taxonomy" id="4232"/>
    <lineage>
        <taxon>Eukaryota</taxon>
        <taxon>Viridiplantae</taxon>
        <taxon>Streptophyta</taxon>
        <taxon>Embryophyta</taxon>
        <taxon>Tracheophyta</taxon>
        <taxon>Spermatophyta</taxon>
        <taxon>Magnoliopsida</taxon>
        <taxon>eudicotyledons</taxon>
        <taxon>Gunneridae</taxon>
        <taxon>Pentapetalae</taxon>
        <taxon>asterids</taxon>
        <taxon>campanulids</taxon>
        <taxon>Asterales</taxon>
        <taxon>Asteraceae</taxon>
        <taxon>Asteroideae</taxon>
        <taxon>Heliantheae alliance</taxon>
        <taxon>Heliantheae</taxon>
        <taxon>Helianthus</taxon>
    </lineage>
</organism>
<reference evidence="1" key="1">
    <citation type="journal article" date="2017" name="Nature">
        <title>The sunflower genome provides insights into oil metabolism, flowering and Asterid evolution.</title>
        <authorList>
            <person name="Badouin H."/>
            <person name="Gouzy J."/>
            <person name="Grassa C.J."/>
            <person name="Murat F."/>
            <person name="Staton S.E."/>
            <person name="Cottret L."/>
            <person name="Lelandais-Briere C."/>
            <person name="Owens G.L."/>
            <person name="Carrere S."/>
            <person name="Mayjonade B."/>
            <person name="Legrand L."/>
            <person name="Gill N."/>
            <person name="Kane N.C."/>
            <person name="Bowers J.E."/>
            <person name="Hubner S."/>
            <person name="Bellec A."/>
            <person name="Berard A."/>
            <person name="Berges H."/>
            <person name="Blanchet N."/>
            <person name="Boniface M.C."/>
            <person name="Brunel D."/>
            <person name="Catrice O."/>
            <person name="Chaidir N."/>
            <person name="Claudel C."/>
            <person name="Donnadieu C."/>
            <person name="Faraut T."/>
            <person name="Fievet G."/>
            <person name="Helmstetter N."/>
            <person name="King M."/>
            <person name="Knapp S.J."/>
            <person name="Lai Z."/>
            <person name="Le Paslier M.C."/>
            <person name="Lippi Y."/>
            <person name="Lorenzon L."/>
            <person name="Mandel J.R."/>
            <person name="Marage G."/>
            <person name="Marchand G."/>
            <person name="Marquand E."/>
            <person name="Bret-Mestries E."/>
            <person name="Morien E."/>
            <person name="Nambeesan S."/>
            <person name="Nguyen T."/>
            <person name="Pegot-Espagnet P."/>
            <person name="Pouilly N."/>
            <person name="Raftis F."/>
            <person name="Sallet E."/>
            <person name="Schiex T."/>
            <person name="Thomas J."/>
            <person name="Vandecasteele C."/>
            <person name="Vares D."/>
            <person name="Vear F."/>
            <person name="Vautrin S."/>
            <person name="Crespi M."/>
            <person name="Mangin B."/>
            <person name="Burke J.M."/>
            <person name="Salse J."/>
            <person name="Munos S."/>
            <person name="Vincourt P."/>
            <person name="Rieseberg L.H."/>
            <person name="Langlade N.B."/>
        </authorList>
    </citation>
    <scope>NUCLEOTIDE SEQUENCE</scope>
    <source>
        <tissue evidence="1">Leaves</tissue>
    </source>
</reference>
<evidence type="ECO:0000313" key="2">
    <source>
        <dbReference type="Proteomes" id="UP000215914"/>
    </source>
</evidence>
<protein>
    <submittedName>
        <fullName evidence="1">Uncharacterized protein</fullName>
    </submittedName>
</protein>
<comment type="caution">
    <text evidence="1">The sequence shown here is derived from an EMBL/GenBank/DDBJ whole genome shotgun (WGS) entry which is preliminary data.</text>
</comment>
<keyword evidence="2" id="KW-1185">Reference proteome</keyword>
<sequence length="95" mass="11264">MFNNGRELVSEINGITSGNSTRSRYKSYSAKLHSHANKAMVLKHHRMQLVKYIKTPFFIMWHMIHGVSNPKRTWRKCKLDITLRRANEEYLVVNF</sequence>
<reference evidence="1" key="2">
    <citation type="submission" date="2020-06" db="EMBL/GenBank/DDBJ databases">
        <title>Helianthus annuus Genome sequencing and assembly Release 2.</title>
        <authorList>
            <person name="Gouzy J."/>
            <person name="Langlade N."/>
            <person name="Munos S."/>
        </authorList>
    </citation>
    <scope>NUCLEOTIDE SEQUENCE</scope>
    <source>
        <tissue evidence="1">Leaves</tissue>
    </source>
</reference>
<dbReference type="AlphaFoldDB" id="A0A9K3DLH7"/>